<keyword evidence="5" id="KW-0732">Signal</keyword>
<dbReference type="InterPro" id="IPR058626">
    <property type="entry name" value="MdtA-like_b-barrel"/>
</dbReference>
<dbReference type="InterPro" id="IPR058624">
    <property type="entry name" value="MdtA-like_HH"/>
</dbReference>
<evidence type="ECO:0000256" key="2">
    <source>
        <dbReference type="ARBA" id="ARBA00009477"/>
    </source>
</evidence>
<dbReference type="Proteomes" id="UP000248659">
    <property type="component" value="Unassembled WGS sequence"/>
</dbReference>
<keyword evidence="11" id="KW-1185">Reference proteome</keyword>
<reference evidence="10 11" key="1">
    <citation type="submission" date="2017-01" db="EMBL/GenBank/DDBJ databases">
        <title>Genome sequence of Rhodovulum viride JA756.</title>
        <authorList>
            <person name="Lakshmi K.V."/>
            <person name="Tushar L.D."/>
            <person name="Sasikala C."/>
            <person name="Venkataramana C."/>
        </authorList>
    </citation>
    <scope>NUCLEOTIDE SEQUENCE [LARGE SCALE GENOMIC DNA]</scope>
    <source>
        <strain evidence="10 11">JA756</strain>
    </source>
</reference>
<dbReference type="Pfam" id="PF25917">
    <property type="entry name" value="BSH_RND"/>
    <property type="match status" value="1"/>
</dbReference>
<evidence type="ECO:0000313" key="11">
    <source>
        <dbReference type="Proteomes" id="UP000248659"/>
    </source>
</evidence>
<dbReference type="Gene3D" id="2.40.420.20">
    <property type="match status" value="1"/>
</dbReference>
<comment type="subcellular location">
    <subcellularLocation>
        <location evidence="1">Cell envelope</location>
    </subcellularLocation>
</comment>
<dbReference type="EMBL" id="MUAV01000006">
    <property type="protein sequence ID" value="RAP42096.1"/>
    <property type="molecule type" value="Genomic_DNA"/>
</dbReference>
<protein>
    <submittedName>
        <fullName evidence="10">Efflux transporter periplasmic adaptor subunit</fullName>
    </submittedName>
</protein>
<evidence type="ECO:0000259" key="6">
    <source>
        <dbReference type="Pfam" id="PF25876"/>
    </source>
</evidence>
<feature type="compositionally biased region" description="Gly residues" evidence="4">
    <location>
        <begin position="387"/>
        <end position="408"/>
    </location>
</feature>
<evidence type="ECO:0000256" key="1">
    <source>
        <dbReference type="ARBA" id="ARBA00004196"/>
    </source>
</evidence>
<dbReference type="Pfam" id="PF25944">
    <property type="entry name" value="Beta-barrel_RND"/>
    <property type="match status" value="1"/>
</dbReference>
<keyword evidence="3" id="KW-0175">Coiled coil</keyword>
<organism evidence="10 11">
    <name type="scientific">Rhodovulum viride</name>
    <dbReference type="NCBI Taxonomy" id="1231134"/>
    <lineage>
        <taxon>Bacteria</taxon>
        <taxon>Pseudomonadati</taxon>
        <taxon>Pseudomonadota</taxon>
        <taxon>Alphaproteobacteria</taxon>
        <taxon>Rhodobacterales</taxon>
        <taxon>Paracoccaceae</taxon>
        <taxon>Rhodovulum</taxon>
    </lineage>
</organism>
<dbReference type="PANTHER" id="PTHR30158">
    <property type="entry name" value="ACRA/E-RELATED COMPONENT OF DRUG EFFLUX TRANSPORTER"/>
    <property type="match status" value="1"/>
</dbReference>
<accession>A0ABX9DL35</accession>
<evidence type="ECO:0000256" key="5">
    <source>
        <dbReference type="SAM" id="SignalP"/>
    </source>
</evidence>
<dbReference type="Gene3D" id="2.40.50.100">
    <property type="match status" value="1"/>
</dbReference>
<evidence type="ECO:0000259" key="7">
    <source>
        <dbReference type="Pfam" id="PF25917"/>
    </source>
</evidence>
<feature type="coiled-coil region" evidence="3">
    <location>
        <begin position="108"/>
        <end position="135"/>
    </location>
</feature>
<feature type="signal peptide" evidence="5">
    <location>
        <begin position="1"/>
        <end position="29"/>
    </location>
</feature>
<dbReference type="InterPro" id="IPR006143">
    <property type="entry name" value="RND_pump_MFP"/>
</dbReference>
<dbReference type="RefSeq" id="WP_112315403.1">
    <property type="nucleotide sequence ID" value="NZ_MUAV01000006.1"/>
</dbReference>
<dbReference type="Gene3D" id="1.10.287.470">
    <property type="entry name" value="Helix hairpin bin"/>
    <property type="match status" value="1"/>
</dbReference>
<dbReference type="PANTHER" id="PTHR30158:SF3">
    <property type="entry name" value="MULTIDRUG EFFLUX PUMP SUBUNIT ACRA-RELATED"/>
    <property type="match status" value="1"/>
</dbReference>
<dbReference type="NCBIfam" id="TIGR01730">
    <property type="entry name" value="RND_mfp"/>
    <property type="match status" value="1"/>
</dbReference>
<dbReference type="Pfam" id="PF25967">
    <property type="entry name" value="RND-MFP_C"/>
    <property type="match status" value="1"/>
</dbReference>
<feature type="domain" description="Multidrug resistance protein MdtA-like C-terminal permuted SH3" evidence="9">
    <location>
        <begin position="305"/>
        <end position="367"/>
    </location>
</feature>
<evidence type="ECO:0000256" key="4">
    <source>
        <dbReference type="SAM" id="MobiDB-lite"/>
    </source>
</evidence>
<evidence type="ECO:0000313" key="10">
    <source>
        <dbReference type="EMBL" id="RAP42096.1"/>
    </source>
</evidence>
<feature type="domain" description="Multidrug resistance protein MdtA-like beta-barrel" evidence="8">
    <location>
        <begin position="214"/>
        <end position="300"/>
    </location>
</feature>
<feature type="chain" id="PRO_5045816636" evidence="5">
    <location>
        <begin position="30"/>
        <end position="408"/>
    </location>
</feature>
<dbReference type="InterPro" id="IPR058625">
    <property type="entry name" value="MdtA-like_BSH"/>
</dbReference>
<feature type="domain" description="Multidrug resistance protein MdtA-like barrel-sandwich hybrid" evidence="7">
    <location>
        <begin position="68"/>
        <end position="209"/>
    </location>
</feature>
<dbReference type="Gene3D" id="2.40.30.170">
    <property type="match status" value="1"/>
</dbReference>
<dbReference type="Pfam" id="PF25876">
    <property type="entry name" value="HH_MFP_RND"/>
    <property type="match status" value="1"/>
</dbReference>
<comment type="caution">
    <text evidence="10">The sequence shown here is derived from an EMBL/GenBank/DDBJ whole genome shotgun (WGS) entry which is preliminary data.</text>
</comment>
<evidence type="ECO:0000256" key="3">
    <source>
        <dbReference type="SAM" id="Coils"/>
    </source>
</evidence>
<evidence type="ECO:0000259" key="9">
    <source>
        <dbReference type="Pfam" id="PF25967"/>
    </source>
</evidence>
<evidence type="ECO:0000259" key="8">
    <source>
        <dbReference type="Pfam" id="PF25944"/>
    </source>
</evidence>
<name>A0ABX9DL35_9RHOB</name>
<sequence length="408" mass="42135">MPRSCPRPVRAVFPLLAVVLALGAAAAQAQAPGGGGDRPPPAVTVVTLHSGDVTLRTRLPGRVVASGVAEVRPQVAGIIIDRLFEEGAEVELGDALYSIDPASYEAQVAAAKASVAQAQANLKAAEKDAKRVEALLNRSVASEQTVDDAVAQRDSAAAALQVAEAQLLTAQIDLERTTIKAPLSGTVGRSLTTRGSLVTAGQSTPLAVIRTLDPVYVDVTMSAAELVRWRRGHTEEALADADVSVQLSLPDGSTYEHEGTLTAAEPHVDEQTGVILLRMNFSNPEGLLLPGMYVQAEMPQGVVPNAILVPQEAVGRDTRGRPTAMVVTADNVVESRVLTVLRDSGTDWIVTDGVADGDRVIVAGLQKVQPGAAVTPQERGAQTNGDDGTGGGDSTGGNGQGGQPAQGN</sequence>
<feature type="region of interest" description="Disordered" evidence="4">
    <location>
        <begin position="369"/>
        <end position="408"/>
    </location>
</feature>
<dbReference type="SUPFAM" id="SSF111369">
    <property type="entry name" value="HlyD-like secretion proteins"/>
    <property type="match status" value="1"/>
</dbReference>
<comment type="similarity">
    <text evidence="2">Belongs to the membrane fusion protein (MFP) (TC 8.A.1) family.</text>
</comment>
<feature type="domain" description="Multidrug resistance protein MdtA-like alpha-helical hairpin" evidence="6">
    <location>
        <begin position="108"/>
        <end position="176"/>
    </location>
</feature>
<dbReference type="InterPro" id="IPR058627">
    <property type="entry name" value="MdtA-like_C"/>
</dbReference>
<gene>
    <name evidence="10" type="ORF">BYZ73_07005</name>
</gene>
<proteinExistence type="inferred from homology"/>